<gene>
    <name evidence="2" type="ORF">EDD73_103133</name>
</gene>
<organism evidence="2 3">
    <name type="scientific">Heliophilum fasciatum</name>
    <dbReference type="NCBI Taxonomy" id="35700"/>
    <lineage>
        <taxon>Bacteria</taxon>
        <taxon>Bacillati</taxon>
        <taxon>Bacillota</taxon>
        <taxon>Clostridia</taxon>
        <taxon>Eubacteriales</taxon>
        <taxon>Heliobacteriaceae</taxon>
        <taxon>Heliophilum</taxon>
    </lineage>
</organism>
<dbReference type="AlphaFoldDB" id="A0A4R2S7W6"/>
<dbReference type="Proteomes" id="UP000294813">
    <property type="component" value="Unassembled WGS sequence"/>
</dbReference>
<dbReference type="EMBL" id="SLXT01000003">
    <property type="protein sequence ID" value="TCP68501.1"/>
    <property type="molecule type" value="Genomic_DNA"/>
</dbReference>
<evidence type="ECO:0000256" key="1">
    <source>
        <dbReference type="SAM" id="Phobius"/>
    </source>
</evidence>
<keyword evidence="1" id="KW-0812">Transmembrane</keyword>
<dbReference type="NCBIfam" id="TIGR02862">
    <property type="entry name" value="spore_BofA"/>
    <property type="match status" value="1"/>
</dbReference>
<protein>
    <submittedName>
        <fullName evidence="2">Inhibitor of the pro-sigma K processing machinery</fullName>
    </submittedName>
</protein>
<feature type="transmembrane region" description="Helical" evidence="1">
    <location>
        <begin position="63"/>
        <end position="86"/>
    </location>
</feature>
<dbReference type="OrthoDB" id="1699162at2"/>
<proteinExistence type="predicted"/>
<evidence type="ECO:0000313" key="2">
    <source>
        <dbReference type="EMBL" id="TCP68501.1"/>
    </source>
</evidence>
<comment type="caution">
    <text evidence="2">The sequence shown here is derived from an EMBL/GenBank/DDBJ whole genome shotgun (WGS) entry which is preliminary data.</text>
</comment>
<feature type="transmembrane region" description="Helical" evidence="1">
    <location>
        <begin position="6"/>
        <end position="24"/>
    </location>
</feature>
<accession>A0A4R2S7W6</accession>
<keyword evidence="1" id="KW-0472">Membrane</keyword>
<sequence>MTSEAMVVTGLAGLALLAAIHFFWRPLRWLFVVAFRSLFGLLILGGTNVLGGLAGLSLPLNPVSALIAGFLGLPGLTLLILLKYWIFA</sequence>
<dbReference type="InterPro" id="IPR010001">
    <property type="entry name" value="BofA"/>
</dbReference>
<reference evidence="2 3" key="1">
    <citation type="submission" date="2019-03" db="EMBL/GenBank/DDBJ databases">
        <title>Genomic Encyclopedia of Type Strains, Phase IV (KMG-IV): sequencing the most valuable type-strain genomes for metagenomic binning, comparative biology and taxonomic classification.</title>
        <authorList>
            <person name="Goeker M."/>
        </authorList>
    </citation>
    <scope>NUCLEOTIDE SEQUENCE [LARGE SCALE GENOMIC DNA]</scope>
    <source>
        <strain evidence="2 3">DSM 11170</strain>
    </source>
</reference>
<evidence type="ECO:0000313" key="3">
    <source>
        <dbReference type="Proteomes" id="UP000294813"/>
    </source>
</evidence>
<name>A0A4R2S7W6_9FIRM</name>
<dbReference type="Pfam" id="PF07441">
    <property type="entry name" value="BofA"/>
    <property type="match status" value="1"/>
</dbReference>
<dbReference type="RefSeq" id="WP_131918094.1">
    <property type="nucleotide sequence ID" value="NZ_JAOQNU010000003.1"/>
</dbReference>
<keyword evidence="1" id="KW-1133">Transmembrane helix</keyword>
<feature type="transmembrane region" description="Helical" evidence="1">
    <location>
        <begin position="29"/>
        <end position="51"/>
    </location>
</feature>
<keyword evidence="3" id="KW-1185">Reference proteome</keyword>